<feature type="compositionally biased region" description="Basic and acidic residues" evidence="1">
    <location>
        <begin position="42"/>
        <end position="55"/>
    </location>
</feature>
<accession>Q2T8E2</accession>
<proteinExistence type="predicted"/>
<protein>
    <submittedName>
        <fullName evidence="2">Transposase</fullName>
    </submittedName>
</protein>
<feature type="region of interest" description="Disordered" evidence="1">
    <location>
        <begin position="23"/>
        <end position="64"/>
    </location>
</feature>
<name>Q2T8E2_BURTA</name>
<dbReference type="EMBL" id="CP000085">
    <property type="protein sequence ID" value="ABC34635.1"/>
    <property type="molecule type" value="Genomic_DNA"/>
</dbReference>
<gene>
    <name evidence="2" type="ordered locus">BTH_II0357</name>
</gene>
<evidence type="ECO:0000256" key="1">
    <source>
        <dbReference type="SAM" id="MobiDB-lite"/>
    </source>
</evidence>
<sequence length="166" mass="19128">MPGTGRQHSDVLQAALEVRRHGRFADRADEGVGGRECPAAQDVHRGEDQGRDRGGGARKKRLRPSCRREMAMHAVSSRGVPIRLACEAFGISQARYRYVGRRSAENDEIANWLLRLTDNHRNWGFGLCFLYLRNVKGFCWNHKRAYRIYRELELNLEPIRMFVCEA</sequence>
<keyword evidence="3" id="KW-1185">Reference proteome</keyword>
<reference evidence="2 3" key="1">
    <citation type="journal article" date="2005" name="BMC Genomics">
        <title>Bacterial genome adaptation to niches: divergence of the potential virulence genes in three Burkholderia species of different survival strategies.</title>
        <authorList>
            <person name="Kim H.S."/>
            <person name="Schell M.A."/>
            <person name="Yu Y."/>
            <person name="Ulrich R.L."/>
            <person name="Sarria S.H."/>
            <person name="Nierman W.C."/>
            <person name="DeShazer D."/>
        </authorList>
    </citation>
    <scope>NUCLEOTIDE SEQUENCE [LARGE SCALE GENOMIC DNA]</scope>
    <source>
        <strain evidence="3">ATCC 700388 / DSM 13276 / CCUG 48851 / CIP 106301 / E264</strain>
    </source>
</reference>
<dbReference type="HOGENOM" id="CLU_1599642_0_0_4"/>
<dbReference type="AlphaFoldDB" id="Q2T8E2"/>
<dbReference type="PANTHER" id="PTHR47515">
    <property type="entry name" value="LOW CALCIUM RESPONSE LOCUS PROTEIN T"/>
    <property type="match status" value="1"/>
</dbReference>
<evidence type="ECO:0000313" key="2">
    <source>
        <dbReference type="EMBL" id="ABC34635.1"/>
    </source>
</evidence>
<organism evidence="2 3">
    <name type="scientific">Burkholderia thailandensis (strain ATCC 700388 / DSM 13276 / CCUG 48851 / CIP 106301 / E264)</name>
    <dbReference type="NCBI Taxonomy" id="271848"/>
    <lineage>
        <taxon>Bacteria</taxon>
        <taxon>Pseudomonadati</taxon>
        <taxon>Pseudomonadota</taxon>
        <taxon>Betaproteobacteria</taxon>
        <taxon>Burkholderiales</taxon>
        <taxon>Burkholderiaceae</taxon>
        <taxon>Burkholderia</taxon>
        <taxon>pseudomallei group</taxon>
    </lineage>
</organism>
<dbReference type="PANTHER" id="PTHR47515:SF2">
    <property type="entry name" value="INTEGRASE CORE DOMAIN PROTEIN"/>
    <property type="match status" value="1"/>
</dbReference>
<dbReference type="KEGG" id="bte:BTH_II0357"/>
<evidence type="ECO:0000313" key="3">
    <source>
        <dbReference type="Proteomes" id="UP000001930"/>
    </source>
</evidence>
<dbReference type="Proteomes" id="UP000001930">
    <property type="component" value="Chromosome II"/>
</dbReference>
<feature type="compositionally biased region" description="Basic and acidic residues" evidence="1">
    <location>
        <begin position="23"/>
        <end position="33"/>
    </location>
</feature>